<dbReference type="InterPro" id="IPR011854">
    <property type="entry name" value="HypE"/>
</dbReference>
<evidence type="ECO:0000259" key="2">
    <source>
        <dbReference type="Pfam" id="PF00586"/>
    </source>
</evidence>
<organism evidence="4 5">
    <name type="scientific">Candidatus Sphingobacterium stercoripullorum</name>
    <dbReference type="NCBI Taxonomy" id="2838759"/>
    <lineage>
        <taxon>Bacteria</taxon>
        <taxon>Pseudomonadati</taxon>
        <taxon>Bacteroidota</taxon>
        <taxon>Sphingobacteriia</taxon>
        <taxon>Sphingobacteriales</taxon>
        <taxon>Sphingobacteriaceae</taxon>
        <taxon>Sphingobacterium</taxon>
    </lineage>
</organism>
<dbReference type="GO" id="GO:0051604">
    <property type="term" value="P:protein maturation"/>
    <property type="evidence" value="ECO:0007669"/>
    <property type="project" value="TreeGrafter"/>
</dbReference>
<dbReference type="SUPFAM" id="SSF56042">
    <property type="entry name" value="PurM C-terminal domain-like"/>
    <property type="match status" value="1"/>
</dbReference>
<protein>
    <submittedName>
        <fullName evidence="4">AIR synthase</fullName>
    </submittedName>
</protein>
<comment type="similarity">
    <text evidence="1">Belongs to the HypE family.</text>
</comment>
<dbReference type="Pfam" id="PF00586">
    <property type="entry name" value="AIRS"/>
    <property type="match status" value="1"/>
</dbReference>
<dbReference type="EMBL" id="DXEZ01000277">
    <property type="protein sequence ID" value="HIX55353.1"/>
    <property type="molecule type" value="Genomic_DNA"/>
</dbReference>
<dbReference type="AlphaFoldDB" id="A0A9D1WAA5"/>
<evidence type="ECO:0000313" key="4">
    <source>
        <dbReference type="EMBL" id="HIX55353.1"/>
    </source>
</evidence>
<sequence length="340" mass="36577">MQQPGKATKETLQNLIFNNLGAQRAEVRQGASFGVDVASIHIDGGNALVTASDPLSLVPRLSPKESAWLSIYLAANDLATSSLAPQYAQLVMQLPENTDHDLLKEYWKYIHKFCTELGVHITGGHTSFDPLSGSTLIGGITLLAIGKAKQVRTSAMASAGDLLLMTKSAALSSSSILVKSFPNFIKSELGQEVFEKVSALFYQTSCVQDALISGAYQNDQRVVKAMHDVTEGGVYGAAYEFASASGLGIQIDSSKVQILEEVKSVCKLFDIDPLRSIGAGSLLLAVSPKKATALIQHLKTYGIDSSIIGEFTEKTESNIDYQAIDPYWEAYFSALNKGKD</sequence>
<reference evidence="4" key="2">
    <citation type="submission" date="2021-04" db="EMBL/GenBank/DDBJ databases">
        <authorList>
            <person name="Gilroy R."/>
        </authorList>
    </citation>
    <scope>NUCLEOTIDE SEQUENCE</scope>
    <source>
        <strain evidence="4">1719</strain>
    </source>
</reference>
<name>A0A9D1WAA5_9SPHI</name>
<dbReference type="InterPro" id="IPR016188">
    <property type="entry name" value="PurM-like_N"/>
</dbReference>
<gene>
    <name evidence="4" type="ORF">H9853_10020</name>
</gene>
<accession>A0A9D1WAA5</accession>
<dbReference type="InterPro" id="IPR036676">
    <property type="entry name" value="PurM-like_C_sf"/>
</dbReference>
<dbReference type="InterPro" id="IPR036921">
    <property type="entry name" value="PurM-like_N_sf"/>
</dbReference>
<feature type="domain" description="PurM-like N-terminal" evidence="2">
    <location>
        <begin position="36"/>
        <end position="136"/>
    </location>
</feature>
<reference evidence="4" key="1">
    <citation type="journal article" date="2021" name="PeerJ">
        <title>Extensive microbial diversity within the chicken gut microbiome revealed by metagenomics and culture.</title>
        <authorList>
            <person name="Gilroy R."/>
            <person name="Ravi A."/>
            <person name="Getino M."/>
            <person name="Pursley I."/>
            <person name="Horton D.L."/>
            <person name="Alikhan N.F."/>
            <person name="Baker D."/>
            <person name="Gharbi K."/>
            <person name="Hall N."/>
            <person name="Watson M."/>
            <person name="Adriaenssens E.M."/>
            <person name="Foster-Nyarko E."/>
            <person name="Jarju S."/>
            <person name="Secka A."/>
            <person name="Antonio M."/>
            <person name="Oren A."/>
            <person name="Chaudhuri R.R."/>
            <person name="La Ragione R."/>
            <person name="Hildebrand F."/>
            <person name="Pallen M.J."/>
        </authorList>
    </citation>
    <scope>NUCLEOTIDE SEQUENCE</scope>
    <source>
        <strain evidence="4">1719</strain>
    </source>
</reference>
<evidence type="ECO:0000313" key="5">
    <source>
        <dbReference type="Proteomes" id="UP000824156"/>
    </source>
</evidence>
<proteinExistence type="inferred from homology"/>
<evidence type="ECO:0000256" key="1">
    <source>
        <dbReference type="ARBA" id="ARBA00006243"/>
    </source>
</evidence>
<dbReference type="PANTHER" id="PTHR30303">
    <property type="entry name" value="HYDROGENASE ISOENZYMES FORMATION PROTEIN HYPE"/>
    <property type="match status" value="1"/>
</dbReference>
<feature type="domain" description="PurM-like C-terminal" evidence="3">
    <location>
        <begin position="159"/>
        <end position="319"/>
    </location>
</feature>
<dbReference type="PIRSF" id="PIRSF005644">
    <property type="entry name" value="Hdrgns_mtr_HypE"/>
    <property type="match status" value="1"/>
</dbReference>
<dbReference type="PANTHER" id="PTHR30303:SF4">
    <property type="entry name" value="HYDROGENASE EXPRESSION_FORMATION PROTEIN HYPE"/>
    <property type="match status" value="1"/>
</dbReference>
<dbReference type="InterPro" id="IPR010918">
    <property type="entry name" value="PurM-like_C_dom"/>
</dbReference>
<dbReference type="Gene3D" id="3.90.650.10">
    <property type="entry name" value="PurM-like C-terminal domain"/>
    <property type="match status" value="1"/>
</dbReference>
<dbReference type="Gene3D" id="3.30.1330.10">
    <property type="entry name" value="PurM-like, N-terminal domain"/>
    <property type="match status" value="1"/>
</dbReference>
<dbReference type="SUPFAM" id="SSF55326">
    <property type="entry name" value="PurM N-terminal domain-like"/>
    <property type="match status" value="1"/>
</dbReference>
<comment type="caution">
    <text evidence="4">The sequence shown here is derived from an EMBL/GenBank/DDBJ whole genome shotgun (WGS) entry which is preliminary data.</text>
</comment>
<dbReference type="Pfam" id="PF02769">
    <property type="entry name" value="AIRS_C"/>
    <property type="match status" value="1"/>
</dbReference>
<dbReference type="Proteomes" id="UP000824156">
    <property type="component" value="Unassembled WGS sequence"/>
</dbReference>
<evidence type="ECO:0000259" key="3">
    <source>
        <dbReference type="Pfam" id="PF02769"/>
    </source>
</evidence>